<keyword evidence="6" id="KW-1185">Reference proteome</keyword>
<feature type="region of interest" description="Disordered" evidence="2">
    <location>
        <begin position="451"/>
        <end position="515"/>
    </location>
</feature>
<evidence type="ECO:0000313" key="6">
    <source>
        <dbReference type="Proteomes" id="UP001296993"/>
    </source>
</evidence>
<name>A0ABS4X8W8_9MICC</name>
<feature type="domain" description="Cell envelope-related transcriptional attenuator" evidence="4">
    <location>
        <begin position="192"/>
        <end position="370"/>
    </location>
</feature>
<feature type="compositionally biased region" description="Low complexity" evidence="2">
    <location>
        <begin position="467"/>
        <end position="488"/>
    </location>
</feature>
<dbReference type="RefSeq" id="WP_245356215.1">
    <property type="nucleotide sequence ID" value="NZ_BAAAJY010000006.1"/>
</dbReference>
<feature type="compositionally biased region" description="Polar residues" evidence="2">
    <location>
        <begin position="1"/>
        <end position="11"/>
    </location>
</feature>
<evidence type="ECO:0000256" key="3">
    <source>
        <dbReference type="SAM" id="Phobius"/>
    </source>
</evidence>
<protein>
    <submittedName>
        <fullName evidence="5">LCP family protein required for cell wall assembly</fullName>
    </submittedName>
</protein>
<comment type="caution">
    <text evidence="5">The sequence shown here is derived from an EMBL/GenBank/DDBJ whole genome shotgun (WGS) entry which is preliminary data.</text>
</comment>
<dbReference type="Pfam" id="PF03816">
    <property type="entry name" value="LytR_cpsA_psr"/>
    <property type="match status" value="1"/>
</dbReference>
<dbReference type="InterPro" id="IPR050922">
    <property type="entry name" value="LytR/CpsA/Psr_CW_biosynth"/>
</dbReference>
<sequence>MTSTRPSSRSTDLLPDPESATAPVRTKRAVVLLLLTIVFPGSAQWVSGKRELGGIAMRVTMACWAVVVVLVLLALLKRDWLLAVFAQSWVQLLASIVMFALAAGWLLMFLNTLAIIRPKLLAPGARMIVTGGLVVAILATSGSLGYGAFVLNKGRQTISNVFSAGPAFKPVEGRYNIAVFGSDSAGNREGVRTDSMSLLSVDAKTGKTLLISIPRNFQNAKFSADSPMRKVYPDGYNCGDECLFNAIYRNATDRHADLYPGVANPGAQATMEAIEGTTGLKVQGYVMINMAGFAGFIDAMGGVTVDSGGWVPYNAKKWPNSTVNTHWFAPGEHKFTGKQALWFARSREFTTDYHRIARQQCLQQAMISQFSPQTMLTRFTSIMDAGEHLVETDIPQQQLGSFLNLADKARSTPFKHLTLGAPDFGSASDKFSTYPDFDKIHARITSMVAATGESAKPKKAATDEKPATAGSASKSSSPSPTSGKTSSGGRNSEPGKVNEGAAEVPTTKADGSPITEEYLVTLEQIGRTDILSKIAANNNECSVP</sequence>
<keyword evidence="3" id="KW-0472">Membrane</keyword>
<reference evidence="5 6" key="1">
    <citation type="submission" date="2021-03" db="EMBL/GenBank/DDBJ databases">
        <title>Sequencing the genomes of 1000 actinobacteria strains.</title>
        <authorList>
            <person name="Klenk H.-P."/>
        </authorList>
    </citation>
    <scope>NUCLEOTIDE SEQUENCE [LARGE SCALE GENOMIC DNA]</scope>
    <source>
        <strain evidence="5 6">DSM 15797</strain>
    </source>
</reference>
<comment type="similarity">
    <text evidence="1">Belongs to the LytR/CpsA/Psr (LCP) family.</text>
</comment>
<evidence type="ECO:0000256" key="1">
    <source>
        <dbReference type="ARBA" id="ARBA00006068"/>
    </source>
</evidence>
<dbReference type="EMBL" id="JAGIOF010000001">
    <property type="protein sequence ID" value="MBP2384914.1"/>
    <property type="molecule type" value="Genomic_DNA"/>
</dbReference>
<keyword evidence="3" id="KW-1133">Transmembrane helix</keyword>
<dbReference type="NCBIfam" id="TIGR00350">
    <property type="entry name" value="lytR_cpsA_psr"/>
    <property type="match status" value="1"/>
</dbReference>
<gene>
    <name evidence="5" type="ORF">JOF47_000425</name>
</gene>
<feature type="transmembrane region" description="Helical" evidence="3">
    <location>
        <begin position="59"/>
        <end position="76"/>
    </location>
</feature>
<dbReference type="InterPro" id="IPR004474">
    <property type="entry name" value="LytR_CpsA_psr"/>
</dbReference>
<feature type="region of interest" description="Disordered" evidence="2">
    <location>
        <begin position="1"/>
        <end position="20"/>
    </location>
</feature>
<keyword evidence="3" id="KW-0812">Transmembrane</keyword>
<feature type="transmembrane region" description="Helical" evidence="3">
    <location>
        <begin position="88"/>
        <end position="116"/>
    </location>
</feature>
<accession>A0ABS4X8W8</accession>
<feature type="transmembrane region" description="Helical" evidence="3">
    <location>
        <begin position="29"/>
        <end position="47"/>
    </location>
</feature>
<dbReference type="Proteomes" id="UP001296993">
    <property type="component" value="Unassembled WGS sequence"/>
</dbReference>
<dbReference type="PANTHER" id="PTHR33392">
    <property type="entry name" value="POLYISOPRENYL-TEICHOIC ACID--PEPTIDOGLYCAN TEICHOIC ACID TRANSFERASE TAGU"/>
    <property type="match status" value="1"/>
</dbReference>
<dbReference type="PANTHER" id="PTHR33392:SF6">
    <property type="entry name" value="POLYISOPRENYL-TEICHOIC ACID--PEPTIDOGLYCAN TEICHOIC ACID TRANSFERASE TAGU"/>
    <property type="match status" value="1"/>
</dbReference>
<organism evidence="5 6">
    <name type="scientific">Paeniglutamicibacter kerguelensis</name>
    <dbReference type="NCBI Taxonomy" id="254788"/>
    <lineage>
        <taxon>Bacteria</taxon>
        <taxon>Bacillati</taxon>
        <taxon>Actinomycetota</taxon>
        <taxon>Actinomycetes</taxon>
        <taxon>Micrococcales</taxon>
        <taxon>Micrococcaceae</taxon>
        <taxon>Paeniglutamicibacter</taxon>
    </lineage>
</organism>
<feature type="transmembrane region" description="Helical" evidence="3">
    <location>
        <begin position="128"/>
        <end position="151"/>
    </location>
</feature>
<evidence type="ECO:0000313" key="5">
    <source>
        <dbReference type="EMBL" id="MBP2384914.1"/>
    </source>
</evidence>
<evidence type="ECO:0000259" key="4">
    <source>
        <dbReference type="Pfam" id="PF03816"/>
    </source>
</evidence>
<evidence type="ECO:0000256" key="2">
    <source>
        <dbReference type="SAM" id="MobiDB-lite"/>
    </source>
</evidence>
<dbReference type="Gene3D" id="3.40.630.190">
    <property type="entry name" value="LCP protein"/>
    <property type="match status" value="1"/>
</dbReference>
<proteinExistence type="inferred from homology"/>